<dbReference type="AlphaFoldDB" id="A0A7J6U7H9"/>
<evidence type="ECO:0000313" key="2">
    <source>
        <dbReference type="EMBL" id="KAF4752726.1"/>
    </source>
</evidence>
<accession>A0A7J6U7H9</accession>
<protein>
    <submittedName>
        <fullName evidence="2">Uncharacterized protein</fullName>
    </submittedName>
</protein>
<gene>
    <name evidence="2" type="ORF">FOZ63_033773</name>
</gene>
<dbReference type="EMBL" id="JABANO010005885">
    <property type="protein sequence ID" value="KAF4752726.1"/>
    <property type="molecule type" value="Genomic_DNA"/>
</dbReference>
<keyword evidence="3" id="KW-1185">Reference proteome</keyword>
<feature type="non-terminal residue" evidence="2">
    <location>
        <position position="175"/>
    </location>
</feature>
<feature type="compositionally biased region" description="Basic residues" evidence="1">
    <location>
        <begin position="145"/>
        <end position="154"/>
    </location>
</feature>
<name>A0A7J6U7H9_PEROL</name>
<reference evidence="2 3" key="1">
    <citation type="submission" date="2020-04" db="EMBL/GenBank/DDBJ databases">
        <title>Perkinsus olseni comparative genomics.</title>
        <authorList>
            <person name="Bogema D.R."/>
        </authorList>
    </citation>
    <scope>NUCLEOTIDE SEQUENCE [LARGE SCALE GENOMIC DNA]</scope>
    <source>
        <strain evidence="2 3">ATCC PRA-207</strain>
    </source>
</reference>
<sequence length="175" mass="20515">RADLLESVQRAAHDSYRWRVDDPCTSSGEDLRIWKFDDDMSDCELGDGWGDIVGSDPENGREKSMRSDCTTIIRPWLGSTLSRRLDQSFRLGGSMQLSRPWSAQQQVWEFRGISSKCRMYLSIKKYHFIKRCKKNIGVSKIPQLHRKARSKAEKKRPIQKEHRATPKIMVFRRER</sequence>
<dbReference type="Proteomes" id="UP000553632">
    <property type="component" value="Unassembled WGS sequence"/>
</dbReference>
<feature type="compositionally biased region" description="Basic and acidic residues" evidence="1">
    <location>
        <begin position="155"/>
        <end position="164"/>
    </location>
</feature>
<comment type="caution">
    <text evidence="2">The sequence shown here is derived from an EMBL/GenBank/DDBJ whole genome shotgun (WGS) entry which is preliminary data.</text>
</comment>
<feature type="region of interest" description="Disordered" evidence="1">
    <location>
        <begin position="145"/>
        <end position="166"/>
    </location>
</feature>
<proteinExistence type="predicted"/>
<evidence type="ECO:0000313" key="3">
    <source>
        <dbReference type="Proteomes" id="UP000553632"/>
    </source>
</evidence>
<evidence type="ECO:0000256" key="1">
    <source>
        <dbReference type="SAM" id="MobiDB-lite"/>
    </source>
</evidence>
<organism evidence="2 3">
    <name type="scientific">Perkinsus olseni</name>
    <name type="common">Perkinsus atlanticus</name>
    <dbReference type="NCBI Taxonomy" id="32597"/>
    <lineage>
        <taxon>Eukaryota</taxon>
        <taxon>Sar</taxon>
        <taxon>Alveolata</taxon>
        <taxon>Perkinsozoa</taxon>
        <taxon>Perkinsea</taxon>
        <taxon>Perkinsida</taxon>
        <taxon>Perkinsidae</taxon>
        <taxon>Perkinsus</taxon>
    </lineage>
</organism>